<dbReference type="SUPFAM" id="SSF56059">
    <property type="entry name" value="Glutathione synthetase ATP-binding domain-like"/>
    <property type="match status" value="1"/>
</dbReference>
<keyword evidence="4 6" id="KW-0067">ATP-binding</keyword>
<evidence type="ECO:0000256" key="3">
    <source>
        <dbReference type="ARBA" id="ARBA00022741"/>
    </source>
</evidence>
<dbReference type="InterPro" id="IPR011053">
    <property type="entry name" value="Single_hybrid_motif"/>
</dbReference>
<dbReference type="SUPFAM" id="SSF51246">
    <property type="entry name" value="Rudiment single hybrid motif"/>
    <property type="match status" value="1"/>
</dbReference>
<evidence type="ECO:0000256" key="7">
    <source>
        <dbReference type="SAM" id="MobiDB-lite"/>
    </source>
</evidence>
<dbReference type="SUPFAM" id="SSF52440">
    <property type="entry name" value="PreATP-grasp domain"/>
    <property type="match status" value="1"/>
</dbReference>
<dbReference type="Pfam" id="PF00364">
    <property type="entry name" value="Biotin_lipoyl"/>
    <property type="match status" value="1"/>
</dbReference>
<evidence type="ECO:0000256" key="4">
    <source>
        <dbReference type="ARBA" id="ARBA00022840"/>
    </source>
</evidence>
<dbReference type="PROSITE" id="PS50975">
    <property type="entry name" value="ATP_GRASP"/>
    <property type="match status" value="1"/>
</dbReference>
<organism evidence="11 12">
    <name type="scientific">Apiospora arundinis</name>
    <dbReference type="NCBI Taxonomy" id="335852"/>
    <lineage>
        <taxon>Eukaryota</taxon>
        <taxon>Fungi</taxon>
        <taxon>Dikarya</taxon>
        <taxon>Ascomycota</taxon>
        <taxon>Pezizomycotina</taxon>
        <taxon>Sordariomycetes</taxon>
        <taxon>Xylariomycetidae</taxon>
        <taxon>Amphisphaeriales</taxon>
        <taxon>Apiosporaceae</taxon>
        <taxon>Apiospora</taxon>
    </lineage>
</organism>
<dbReference type="SMART" id="SM00878">
    <property type="entry name" value="Biotin_carb_C"/>
    <property type="match status" value="1"/>
</dbReference>
<dbReference type="InterPro" id="IPR011054">
    <property type="entry name" value="Rudment_hybrid_motif"/>
</dbReference>
<keyword evidence="12" id="KW-1185">Reference proteome</keyword>
<dbReference type="Gene3D" id="3.30.470.20">
    <property type="entry name" value="ATP-grasp fold, B domain"/>
    <property type="match status" value="1"/>
</dbReference>
<dbReference type="EMBL" id="JAPCWZ010000005">
    <property type="protein sequence ID" value="KAK8863359.1"/>
    <property type="molecule type" value="Genomic_DNA"/>
</dbReference>
<evidence type="ECO:0000259" key="10">
    <source>
        <dbReference type="PROSITE" id="PS50979"/>
    </source>
</evidence>
<comment type="caution">
    <text evidence="11">The sequence shown here is derived from an EMBL/GenBank/DDBJ whole genome shotgun (WGS) entry which is preliminary data.</text>
</comment>
<evidence type="ECO:0000256" key="5">
    <source>
        <dbReference type="ARBA" id="ARBA00023267"/>
    </source>
</evidence>
<dbReference type="InterPro" id="IPR011764">
    <property type="entry name" value="Biotin_carboxylation_dom"/>
</dbReference>
<evidence type="ECO:0000256" key="2">
    <source>
        <dbReference type="ARBA" id="ARBA00022598"/>
    </source>
</evidence>
<dbReference type="Proteomes" id="UP001390339">
    <property type="component" value="Unassembled WGS sequence"/>
</dbReference>
<protein>
    <submittedName>
        <fullName evidence="11">Carbamoyl-phosphate synthase L chain ATP binding domain-containing protein</fullName>
    </submittedName>
</protein>
<name>A0ABR2IIH9_9PEZI</name>
<dbReference type="PROSITE" id="PS50968">
    <property type="entry name" value="BIOTINYL_LIPOYL"/>
    <property type="match status" value="1"/>
</dbReference>
<dbReference type="InterPro" id="IPR005481">
    <property type="entry name" value="BC-like_N"/>
</dbReference>
<feature type="domain" description="ATP-grasp" evidence="9">
    <location>
        <begin position="126"/>
        <end position="321"/>
    </location>
</feature>
<feature type="domain" description="Biotin carboxylation" evidence="10">
    <location>
        <begin position="11"/>
        <end position="463"/>
    </location>
</feature>
<evidence type="ECO:0000313" key="11">
    <source>
        <dbReference type="EMBL" id="KAK8863359.1"/>
    </source>
</evidence>
<evidence type="ECO:0000259" key="8">
    <source>
        <dbReference type="PROSITE" id="PS50968"/>
    </source>
</evidence>
<evidence type="ECO:0000259" key="9">
    <source>
        <dbReference type="PROSITE" id="PS50975"/>
    </source>
</evidence>
<comment type="cofactor">
    <cofactor evidence="1">
        <name>biotin</name>
        <dbReference type="ChEBI" id="CHEBI:57586"/>
    </cofactor>
</comment>
<dbReference type="SUPFAM" id="SSF51230">
    <property type="entry name" value="Single hybrid motif"/>
    <property type="match status" value="1"/>
</dbReference>
<dbReference type="PROSITE" id="PS00867">
    <property type="entry name" value="CPSASE_2"/>
    <property type="match status" value="1"/>
</dbReference>
<dbReference type="Pfam" id="PF02786">
    <property type="entry name" value="CPSase_L_D2"/>
    <property type="match status" value="1"/>
</dbReference>
<dbReference type="CDD" id="cd06850">
    <property type="entry name" value="biotinyl_domain"/>
    <property type="match status" value="1"/>
</dbReference>
<dbReference type="Gene3D" id="2.40.50.100">
    <property type="match status" value="1"/>
</dbReference>
<keyword evidence="2" id="KW-0436">Ligase</keyword>
<dbReference type="Pfam" id="PF02785">
    <property type="entry name" value="Biotin_carb_C"/>
    <property type="match status" value="1"/>
</dbReference>
<keyword evidence="5" id="KW-0092">Biotin</keyword>
<dbReference type="InterPro" id="IPR016185">
    <property type="entry name" value="PreATP-grasp_dom_sf"/>
</dbReference>
<dbReference type="InterPro" id="IPR011761">
    <property type="entry name" value="ATP-grasp"/>
</dbReference>
<dbReference type="InterPro" id="IPR005479">
    <property type="entry name" value="CPAse_ATP-bd"/>
</dbReference>
<dbReference type="InterPro" id="IPR005482">
    <property type="entry name" value="Biotin_COase_C"/>
</dbReference>
<evidence type="ECO:0000256" key="6">
    <source>
        <dbReference type="PROSITE-ProRule" id="PRU00409"/>
    </source>
</evidence>
<evidence type="ECO:0000256" key="1">
    <source>
        <dbReference type="ARBA" id="ARBA00001953"/>
    </source>
</evidence>
<evidence type="ECO:0000313" key="12">
    <source>
        <dbReference type="Proteomes" id="UP001390339"/>
    </source>
</evidence>
<proteinExistence type="predicted"/>
<dbReference type="InterPro" id="IPR000089">
    <property type="entry name" value="Biotin_lipoyl"/>
</dbReference>
<sequence length="682" mass="72860">MSSPAYPPRRKINRLLIANRGEIATRIIQAARESSLETFALVTANDRSHAQHASHVLELPSPASYADIALLVDLARTHRIDAVHPGYGFLSESAEFARCMWHDAGAVVIGPGERILEQTGDKLAAKALAQRCGVPTLPASARPTGDHGDVLQFARAVGFPVMVKAVDGGGGKGIRLVPNEALLPGLVARAVAESPSRQVFAEKAAVDGFRHVEVQIVGDGRGKVRHLWERECSIQLRFQKVVEVAPSTIRDRAFVAGIINAAVRMAEAVAYLSLGTFEFLANPDTREFFFLEVNPRLQVEHTVTESITHVDLVKAQLAIAQGVALDDVLPALAGLPSDPAEPPRLTSVQLRLTAQNVSVDNNWSISIGRITHFSLPSGNGIRVDTHLVHGSPMVVGADFDSLLAKIIVTDSSWGDVVAKCQRALEDTRVDGVKTNLDILRAIAASPDFAKGACDTLWLGRSLPNLLETGKKISENLATADIGSLDESSSAATASGGSGSALLLRKGDAWSLKLTPKDDKSQQTPEPPQVHHLKLSRVLRNEFPSLLRAEVEYSSPNSTAPQTLLLEAASSTASAGSVLAAGKHRRGNAANPRHVVAPFPGKLVEVLVDAGDRLEAGRVVCVVQQMKMELEVRAARAGRVRWVTEAEDGEDIAEGTLIAELEDDDTALAGDGHVGEDEARAKL</sequence>
<accession>A0ABR2IIH9</accession>
<keyword evidence="3 6" id="KW-0547">Nucleotide-binding</keyword>
<feature type="compositionally biased region" description="Basic and acidic residues" evidence="7">
    <location>
        <begin position="672"/>
        <end position="682"/>
    </location>
</feature>
<feature type="region of interest" description="Disordered" evidence="7">
    <location>
        <begin position="663"/>
        <end position="682"/>
    </location>
</feature>
<gene>
    <name evidence="11" type="ORF">PGQ11_009594</name>
</gene>
<feature type="domain" description="Lipoyl-binding" evidence="8">
    <location>
        <begin position="585"/>
        <end position="661"/>
    </location>
</feature>
<reference evidence="11 12" key="1">
    <citation type="journal article" date="2024" name="IMA Fungus">
        <title>Apiospora arundinis, a panoply of carbohydrate-active enzymes and secondary metabolites.</title>
        <authorList>
            <person name="Sorensen T."/>
            <person name="Petersen C."/>
            <person name="Muurmann A.T."/>
            <person name="Christiansen J.V."/>
            <person name="Brundto M.L."/>
            <person name="Overgaard C.K."/>
            <person name="Boysen A.T."/>
            <person name="Wollenberg R.D."/>
            <person name="Larsen T.O."/>
            <person name="Sorensen J.L."/>
            <person name="Nielsen K.L."/>
            <person name="Sondergaard T.E."/>
        </authorList>
    </citation>
    <scope>NUCLEOTIDE SEQUENCE [LARGE SCALE GENOMIC DNA]</scope>
    <source>
        <strain evidence="11 12">AAU 773</strain>
    </source>
</reference>
<dbReference type="PROSITE" id="PS50979">
    <property type="entry name" value="BC"/>
    <property type="match status" value="1"/>
</dbReference>
<dbReference type="PANTHER" id="PTHR45007:SF1">
    <property type="entry name" value="CARBOXYLASE, PUTATIVE (AFU_ORTHOLOGUE AFUA_5G07570)-RELATED"/>
    <property type="match status" value="1"/>
</dbReference>
<dbReference type="PANTHER" id="PTHR45007">
    <property type="entry name" value="CARBOXYLASE, PUTATIVE (AFU_ORTHOLOGUE AFUA_5G07570)-RELATED"/>
    <property type="match status" value="1"/>
</dbReference>
<dbReference type="Pfam" id="PF00289">
    <property type="entry name" value="Biotin_carb_N"/>
    <property type="match status" value="1"/>
</dbReference>